<sequence length="112" mass="12550">MMTFANDMAEEIGIPAINFRTIYQCFLHLDVSAHSGAREEERRDSLICRPEEVLAHRELDGGEHGCARAGQARGRGLEDGVRTLDKKGVCERGARGVEDDGGRGELRRVWRR</sequence>
<organism evidence="2 3">
    <name type="scientific">Ananas comosus</name>
    <name type="common">Pineapple</name>
    <name type="synonym">Ananas ananas</name>
    <dbReference type="NCBI Taxonomy" id="4615"/>
    <lineage>
        <taxon>Eukaryota</taxon>
        <taxon>Viridiplantae</taxon>
        <taxon>Streptophyta</taxon>
        <taxon>Embryophyta</taxon>
        <taxon>Tracheophyta</taxon>
        <taxon>Spermatophyta</taxon>
        <taxon>Magnoliopsida</taxon>
        <taxon>Liliopsida</taxon>
        <taxon>Poales</taxon>
        <taxon>Bromeliaceae</taxon>
        <taxon>Bromelioideae</taxon>
        <taxon>Ananas</taxon>
    </lineage>
</organism>
<evidence type="ECO:0000313" key="3">
    <source>
        <dbReference type="Proteomes" id="UP000092600"/>
    </source>
</evidence>
<dbReference type="AlphaFoldDB" id="A0A199W7U3"/>
<gene>
    <name evidence="2" type="ORF">ACMD2_12677</name>
</gene>
<dbReference type="EMBL" id="LSRQ01000100">
    <property type="protein sequence ID" value="OAY85389.1"/>
    <property type="molecule type" value="Genomic_DNA"/>
</dbReference>
<comment type="caution">
    <text evidence="2">The sequence shown here is derived from an EMBL/GenBank/DDBJ whole genome shotgun (WGS) entry which is preliminary data.</text>
</comment>
<feature type="region of interest" description="Disordered" evidence="1">
    <location>
        <begin position="93"/>
        <end position="112"/>
    </location>
</feature>
<reference evidence="2 3" key="1">
    <citation type="journal article" date="2016" name="DNA Res.">
        <title>The draft genome of MD-2 pineapple using hybrid error correction of long reads.</title>
        <authorList>
            <person name="Redwan R.M."/>
            <person name="Saidin A."/>
            <person name="Kumar S.V."/>
        </authorList>
    </citation>
    <scope>NUCLEOTIDE SEQUENCE [LARGE SCALE GENOMIC DNA]</scope>
    <source>
        <strain evidence="3">cv. MD2</strain>
        <tissue evidence="2">Leaf</tissue>
    </source>
</reference>
<proteinExistence type="predicted"/>
<evidence type="ECO:0000313" key="2">
    <source>
        <dbReference type="EMBL" id="OAY85389.1"/>
    </source>
</evidence>
<protein>
    <submittedName>
        <fullName evidence="2">Uncharacterized protein</fullName>
    </submittedName>
</protein>
<accession>A0A199W7U3</accession>
<name>A0A199W7U3_ANACO</name>
<evidence type="ECO:0000256" key="1">
    <source>
        <dbReference type="SAM" id="MobiDB-lite"/>
    </source>
</evidence>
<dbReference type="Proteomes" id="UP000092600">
    <property type="component" value="Unassembled WGS sequence"/>
</dbReference>